<keyword evidence="2" id="KW-1133">Transmembrane helix</keyword>
<feature type="transmembrane region" description="Helical" evidence="2">
    <location>
        <begin position="12"/>
        <end position="34"/>
    </location>
</feature>
<name>A0A4R2ILX4_9ACTN</name>
<dbReference type="EMBL" id="SLWR01000008">
    <property type="protein sequence ID" value="TCO45512.1"/>
    <property type="molecule type" value="Genomic_DNA"/>
</dbReference>
<dbReference type="RefSeq" id="WP_132151847.1">
    <property type="nucleotide sequence ID" value="NZ_SLWR01000008.1"/>
</dbReference>
<sequence>MRGRFVRARGEDGAALVLALIIVTVVALGLSALLSLSDTSIRTTVGLRDQVSTTYSADGAMQAAVNNLRNSTYNHAAGQHCFGTTDTLQLSGFYGSDSAAVTCESDPKRILIHCPTLSDCNRPGNAILTLGTNPAEDGVNITQPIGSTFRVHGNVFSNSNINVVKGALNTNAAVWARSSCSGTIQSVPAPSCNYGDSNELGDDPNYVADATTAPVHRDLPTCNRPNSLVTFLPGTYDDANGLSTMMGNSSSCKNSTWWFTPGTYYFDFHNSGPAANPLLPSAGDNVWTIDNGTLVGGTPVDSAGGIIAKPPVPASIPGSCDNPINNVNFTTDGVQFIFGGDSRLTVKAGEAELCGSIKENKVPVAVYGLKSGTETTTTWTGDAKSLKLNAVTAGSKFTNATPTTLATNDATVATWNSTKKNDSTVLTLKGFAPVDPIPAGSRLQSAEVKIRHRHTDITAADSFDVSLMTGSGPALTGSTTGRIGNPSLQTDTISLDTARTGALATAIYKGNYSDATIDLTTKLQNDPKNDAELIDSVQLELTFIPPALRGANGCVTSGPYTGGGDSAANCSMITATNTSGNQFYVQGTTYAPKAALDITLNNAEEQVFRFGVISRALWVKETGSFSYTGVVIEVPDDSPGFVFSMYLTAYLCPGAGPCSTTGAPALRSKVALVDANPSTPQPGARQVTILSWSRPG</sequence>
<keyword evidence="2" id="KW-0812">Transmembrane</keyword>
<accession>A0A4R2ILX4</accession>
<keyword evidence="4" id="KW-1185">Reference proteome</keyword>
<organism evidence="3 4">
    <name type="scientific">Kribbella antiqua</name>
    <dbReference type="NCBI Taxonomy" id="2512217"/>
    <lineage>
        <taxon>Bacteria</taxon>
        <taxon>Bacillati</taxon>
        <taxon>Actinomycetota</taxon>
        <taxon>Actinomycetes</taxon>
        <taxon>Propionibacteriales</taxon>
        <taxon>Kribbellaceae</taxon>
        <taxon>Kribbella</taxon>
    </lineage>
</organism>
<feature type="region of interest" description="Disordered" evidence="1">
    <location>
        <begin position="677"/>
        <end position="696"/>
    </location>
</feature>
<evidence type="ECO:0000256" key="2">
    <source>
        <dbReference type="SAM" id="Phobius"/>
    </source>
</evidence>
<evidence type="ECO:0000256" key="1">
    <source>
        <dbReference type="SAM" id="MobiDB-lite"/>
    </source>
</evidence>
<gene>
    <name evidence="3" type="ORF">EV646_108134</name>
</gene>
<proteinExistence type="predicted"/>
<comment type="caution">
    <text evidence="3">The sequence shown here is derived from an EMBL/GenBank/DDBJ whole genome shotgun (WGS) entry which is preliminary data.</text>
</comment>
<dbReference type="Proteomes" id="UP000295573">
    <property type="component" value="Unassembled WGS sequence"/>
</dbReference>
<evidence type="ECO:0000313" key="3">
    <source>
        <dbReference type="EMBL" id="TCO45512.1"/>
    </source>
</evidence>
<dbReference type="OrthoDB" id="3755818at2"/>
<evidence type="ECO:0000313" key="4">
    <source>
        <dbReference type="Proteomes" id="UP000295573"/>
    </source>
</evidence>
<protein>
    <recommendedName>
        <fullName evidence="5">Tfp pilus assembly protein PilX</fullName>
    </recommendedName>
</protein>
<dbReference type="AlphaFoldDB" id="A0A4R2ILX4"/>
<keyword evidence="2" id="KW-0472">Membrane</keyword>
<reference evidence="3 4" key="1">
    <citation type="journal article" date="2015" name="Stand. Genomic Sci.">
        <title>Genomic Encyclopedia of Bacterial and Archaeal Type Strains, Phase III: the genomes of soil and plant-associated and newly described type strains.</title>
        <authorList>
            <person name="Whitman W.B."/>
            <person name="Woyke T."/>
            <person name="Klenk H.P."/>
            <person name="Zhou Y."/>
            <person name="Lilburn T.G."/>
            <person name="Beck B.J."/>
            <person name="De Vos P."/>
            <person name="Vandamme P."/>
            <person name="Eisen J.A."/>
            <person name="Garrity G."/>
            <person name="Hugenholtz P."/>
            <person name="Kyrpides N.C."/>
        </authorList>
    </citation>
    <scope>NUCLEOTIDE SEQUENCE [LARGE SCALE GENOMIC DNA]</scope>
    <source>
        <strain evidence="3 4">VKM Ac-2541</strain>
    </source>
</reference>
<evidence type="ECO:0008006" key="5">
    <source>
        <dbReference type="Google" id="ProtNLM"/>
    </source>
</evidence>